<dbReference type="RefSeq" id="XP_062703971.1">
    <property type="nucleotide sequence ID" value="XM_062847987.1"/>
</dbReference>
<name>A0ABM1ZST1_AEDAL</name>
<protein>
    <submittedName>
        <fullName evidence="2">Uncharacterized protein</fullName>
    </submittedName>
</protein>
<keyword evidence="3" id="KW-1185">Reference proteome</keyword>
<accession>A0ABM1ZST1</accession>
<reference evidence="2" key="2">
    <citation type="submission" date="2025-05" db="UniProtKB">
        <authorList>
            <consortium name="EnsemblMetazoa"/>
        </authorList>
    </citation>
    <scope>IDENTIFICATION</scope>
    <source>
        <strain evidence="2">Foshan</strain>
    </source>
</reference>
<dbReference type="EnsemblMetazoa" id="AALFPA23_021345.R31532">
    <property type="protein sequence ID" value="AALFPA23_021345.P31532"/>
    <property type="gene ID" value="AALFPA23_021345"/>
</dbReference>
<proteinExistence type="predicted"/>
<sequence length="220" mass="23890">MKMAIISGLIGYKVKMIGALFLMFCCCFSYAKGGCLSYGHSCWGGHGKRSGPPPPSGRSIPRTLPAPPMVPADLWSTIERMKPPGGKGTLYAAPNNIYYQPLGRIVKAPSVSLVDLMGPDSSSSTSVENDDLSSKSDDDENNEEPSLDNHNLPPSREDLLRQRQLRRKAALFETATTGTGSSNEDDIGQLLLDVAVPDRGNRDLLKLLNSTPPRRYDHST</sequence>
<feature type="compositionally biased region" description="Acidic residues" evidence="1">
    <location>
        <begin position="137"/>
        <end position="146"/>
    </location>
</feature>
<dbReference type="Proteomes" id="UP000069940">
    <property type="component" value="Unassembled WGS sequence"/>
</dbReference>
<organism evidence="2 3">
    <name type="scientific">Aedes albopictus</name>
    <name type="common">Asian tiger mosquito</name>
    <name type="synonym">Stegomyia albopicta</name>
    <dbReference type="NCBI Taxonomy" id="7160"/>
    <lineage>
        <taxon>Eukaryota</taxon>
        <taxon>Metazoa</taxon>
        <taxon>Ecdysozoa</taxon>
        <taxon>Arthropoda</taxon>
        <taxon>Hexapoda</taxon>
        <taxon>Insecta</taxon>
        <taxon>Pterygota</taxon>
        <taxon>Neoptera</taxon>
        <taxon>Endopterygota</taxon>
        <taxon>Diptera</taxon>
        <taxon>Nematocera</taxon>
        <taxon>Culicoidea</taxon>
        <taxon>Culicidae</taxon>
        <taxon>Culicinae</taxon>
        <taxon>Aedini</taxon>
        <taxon>Aedes</taxon>
        <taxon>Stegomyia</taxon>
    </lineage>
</organism>
<feature type="region of interest" description="Disordered" evidence="1">
    <location>
        <begin position="117"/>
        <end position="156"/>
    </location>
</feature>
<dbReference type="RefSeq" id="XP_062703978.1">
    <property type="nucleotide sequence ID" value="XM_062847994.1"/>
</dbReference>
<dbReference type="EnsemblMetazoa" id="AALFPA23_021345.R31533">
    <property type="protein sequence ID" value="AALFPA23_021345.P31533"/>
    <property type="gene ID" value="AALFPA23_021345"/>
</dbReference>
<dbReference type="GeneID" id="109423479"/>
<reference evidence="3" key="1">
    <citation type="journal article" date="2015" name="Proc. Natl. Acad. Sci. U.S.A.">
        <title>Genome sequence of the Asian Tiger mosquito, Aedes albopictus, reveals insights into its biology, genetics, and evolution.</title>
        <authorList>
            <person name="Chen X.G."/>
            <person name="Jiang X."/>
            <person name="Gu J."/>
            <person name="Xu M."/>
            <person name="Wu Y."/>
            <person name="Deng Y."/>
            <person name="Zhang C."/>
            <person name="Bonizzoni M."/>
            <person name="Dermauw W."/>
            <person name="Vontas J."/>
            <person name="Armbruster P."/>
            <person name="Huang X."/>
            <person name="Yang Y."/>
            <person name="Zhang H."/>
            <person name="He W."/>
            <person name="Peng H."/>
            <person name="Liu Y."/>
            <person name="Wu K."/>
            <person name="Chen J."/>
            <person name="Lirakis M."/>
            <person name="Topalis P."/>
            <person name="Van Leeuwen T."/>
            <person name="Hall A.B."/>
            <person name="Jiang X."/>
            <person name="Thorpe C."/>
            <person name="Mueller R.L."/>
            <person name="Sun C."/>
            <person name="Waterhouse R.M."/>
            <person name="Yan G."/>
            <person name="Tu Z.J."/>
            <person name="Fang X."/>
            <person name="James A.A."/>
        </authorList>
    </citation>
    <scope>NUCLEOTIDE SEQUENCE [LARGE SCALE GENOMIC DNA]</scope>
    <source>
        <strain evidence="3">Foshan</strain>
    </source>
</reference>
<evidence type="ECO:0000313" key="3">
    <source>
        <dbReference type="Proteomes" id="UP000069940"/>
    </source>
</evidence>
<evidence type="ECO:0000256" key="1">
    <source>
        <dbReference type="SAM" id="MobiDB-lite"/>
    </source>
</evidence>
<evidence type="ECO:0000313" key="2">
    <source>
        <dbReference type="EnsemblMetazoa" id="AALFPA23_021345.P31533"/>
    </source>
</evidence>